<organism evidence="3 4">
    <name type="scientific">Stenotrophomonas tumulicola</name>
    <dbReference type="NCBI Taxonomy" id="1685415"/>
    <lineage>
        <taxon>Bacteria</taxon>
        <taxon>Pseudomonadati</taxon>
        <taxon>Pseudomonadota</taxon>
        <taxon>Gammaproteobacteria</taxon>
        <taxon>Lysobacterales</taxon>
        <taxon>Lysobacteraceae</taxon>
        <taxon>Stenotrophomonas</taxon>
    </lineage>
</organism>
<gene>
    <name evidence="3" type="ORF">H4O11_05010</name>
</gene>
<keyword evidence="1" id="KW-1133">Transmembrane helix</keyword>
<dbReference type="EMBL" id="JACGXS010000001">
    <property type="protein sequence ID" value="MBA8681161.1"/>
    <property type="molecule type" value="Genomic_DNA"/>
</dbReference>
<feature type="transmembrane region" description="Helical" evidence="1">
    <location>
        <begin position="5"/>
        <end position="23"/>
    </location>
</feature>
<dbReference type="Proteomes" id="UP000547058">
    <property type="component" value="Unassembled WGS sequence"/>
</dbReference>
<dbReference type="RefSeq" id="WP_182338239.1">
    <property type="nucleotide sequence ID" value="NZ_JACGXS010000001.1"/>
</dbReference>
<dbReference type="Pfam" id="PF05650">
    <property type="entry name" value="DUF802"/>
    <property type="match status" value="1"/>
</dbReference>
<feature type="transmembrane region" description="Helical" evidence="1">
    <location>
        <begin position="104"/>
        <end position="126"/>
    </location>
</feature>
<dbReference type="InterPro" id="IPR008520">
    <property type="entry name" value="DUF802"/>
</dbReference>
<proteinExistence type="predicted"/>
<keyword evidence="4" id="KW-1185">Reference proteome</keyword>
<keyword evidence="1" id="KW-0472">Membrane</keyword>
<feature type="domain" description="DUF802" evidence="2">
    <location>
        <begin position="321"/>
        <end position="372"/>
    </location>
</feature>
<sequence length="692" mass="72987">MLRNALHLVIFLAGLVAALWIGIGYIGSHAVGATVAFVIAACYLAGGMELLRYRRSSTALAQALDDPAAATDLPAWLQRLPAELRSAVRLRVDGERVALPAPALTPYLVGLLVLLGMLGTLLGMMATLRGTGIALESATDLQAIRGSLASPVEGLAVAFGTSIAGVATSAMLGLLSSLLRRERLAVTQALDLRIATDLHRHTQAWQRAETLRLLQLQSDVMPALVDRLQVLVDDVRQASNNSHEQLQARQAAFHAYGEASQAQLATSLEQSLQRGVEAGALAIGGALAPMLRSTLDGLAAESARTQASITDAVQQQVTGLQQGFERASATAGNAWSSALASQREANAELVDALRTMLQQSAATQQQGAAELVDSIGQRLQASNEVLAENWQAITRQQQDAHAALAEHNAQSWQHAAAGHRQQAEALLARLEAGNTQLQERIGEGDARRMAAWSQAFTALADNAGAQWRRDSEEVAQRQQDICDALERAAARMGTEAQAHASSTIAEIGRLVDAAAEAPRAAAEVVAELRERLSDSLLRDTALLDERTQLLGTLGTLMDAINVASTQQRVAVDGLIEQAGALLERTGAQFGQQVQANAEVMDGLATQLASGAGHVTALAQGLEGAVTTFSASSDGLSGHLQQLAGALDASLQRSDEQLAYYVAQAREVVDLSLLSQKQVIDELKQLSATAGKA</sequence>
<keyword evidence="1" id="KW-0812">Transmembrane</keyword>
<evidence type="ECO:0000313" key="3">
    <source>
        <dbReference type="EMBL" id="MBA8681161.1"/>
    </source>
</evidence>
<accession>A0A7W3FKC5</accession>
<comment type="caution">
    <text evidence="3">The sequence shown here is derived from an EMBL/GenBank/DDBJ whole genome shotgun (WGS) entry which is preliminary data.</text>
</comment>
<evidence type="ECO:0000259" key="2">
    <source>
        <dbReference type="Pfam" id="PF05650"/>
    </source>
</evidence>
<feature type="transmembrane region" description="Helical" evidence="1">
    <location>
        <begin position="29"/>
        <end position="46"/>
    </location>
</feature>
<reference evidence="3 4" key="1">
    <citation type="submission" date="2020-08" db="EMBL/GenBank/DDBJ databases">
        <title>Stenotrophomonas tumulicola JCM 30961.</title>
        <authorList>
            <person name="Deng Y."/>
        </authorList>
    </citation>
    <scope>NUCLEOTIDE SEQUENCE [LARGE SCALE GENOMIC DNA]</scope>
    <source>
        <strain evidence="3 4">JCM 30961</strain>
    </source>
</reference>
<dbReference type="AlphaFoldDB" id="A0A7W3FKC5"/>
<evidence type="ECO:0000256" key="1">
    <source>
        <dbReference type="SAM" id="Phobius"/>
    </source>
</evidence>
<name>A0A7W3FKC5_9GAMM</name>
<protein>
    <submittedName>
        <fullName evidence="3">DUF802 domain-containing protein</fullName>
    </submittedName>
</protein>
<evidence type="ECO:0000313" key="4">
    <source>
        <dbReference type="Proteomes" id="UP000547058"/>
    </source>
</evidence>